<proteinExistence type="predicted"/>
<dbReference type="EMBL" id="UINC01079653">
    <property type="protein sequence ID" value="SVC21860.1"/>
    <property type="molecule type" value="Genomic_DNA"/>
</dbReference>
<dbReference type="AlphaFoldDB" id="A0A382KBM0"/>
<dbReference type="SUPFAM" id="SSF53649">
    <property type="entry name" value="Alkaline phosphatase-like"/>
    <property type="match status" value="1"/>
</dbReference>
<reference evidence="1" key="1">
    <citation type="submission" date="2018-05" db="EMBL/GenBank/DDBJ databases">
        <authorList>
            <person name="Lanie J.A."/>
            <person name="Ng W.-L."/>
            <person name="Kazmierczak K.M."/>
            <person name="Andrzejewski T.M."/>
            <person name="Davidsen T.M."/>
            <person name="Wayne K.J."/>
            <person name="Tettelin H."/>
            <person name="Glass J.I."/>
            <person name="Rusch D."/>
            <person name="Podicherti R."/>
            <person name="Tsui H.-C.T."/>
            <person name="Winkler M.E."/>
        </authorList>
    </citation>
    <scope>NUCLEOTIDE SEQUENCE</scope>
</reference>
<dbReference type="InterPro" id="IPR017850">
    <property type="entry name" value="Alkaline_phosphatase_core_sf"/>
</dbReference>
<evidence type="ECO:0008006" key="2">
    <source>
        <dbReference type="Google" id="ProtNLM"/>
    </source>
</evidence>
<dbReference type="Pfam" id="PF07394">
    <property type="entry name" value="DUF1501"/>
    <property type="match status" value="1"/>
</dbReference>
<feature type="non-terminal residue" evidence="1">
    <location>
        <position position="1"/>
    </location>
</feature>
<evidence type="ECO:0000313" key="1">
    <source>
        <dbReference type="EMBL" id="SVC21860.1"/>
    </source>
</evidence>
<dbReference type="PANTHER" id="PTHR43737">
    <property type="entry name" value="BLL7424 PROTEIN"/>
    <property type="match status" value="1"/>
</dbReference>
<dbReference type="PANTHER" id="PTHR43737:SF1">
    <property type="entry name" value="DUF1501 DOMAIN-CONTAINING PROTEIN"/>
    <property type="match status" value="1"/>
</dbReference>
<accession>A0A382KBM0</accession>
<protein>
    <recommendedName>
        <fullName evidence="2">DUF1501 domain-containing protein</fullName>
    </recommendedName>
</protein>
<gene>
    <name evidence="1" type="ORF">METZ01_LOCUS274714</name>
</gene>
<sequence length="279" mass="30539">DLGASYAAFNPAGGGDVNAGMRLQIDPDRLTDRRGLLDRLDGLRRDIDANGGLESADKYQQQAFDTISRGAADAFDWSKEDPKTIARYDTRPLFDQKKLQRWHDMKRASNLLGLQMLMARRMCEAGCGFVTVSDCGWDYHANNNSPKNMAGIYPMGNQVDHAVSAFIQDVHERGLSEKILLVVTSEMGRSPRINSGGGRNHYGNLTSLLVSGGGLKMGQIIGQSDRQAAEPATRPYDPKHLMSTIMHTLFDIGQLRVKGGLSKSLMDVITGGSPIEELV</sequence>
<organism evidence="1">
    <name type="scientific">marine metagenome</name>
    <dbReference type="NCBI Taxonomy" id="408172"/>
    <lineage>
        <taxon>unclassified sequences</taxon>
        <taxon>metagenomes</taxon>
        <taxon>ecological metagenomes</taxon>
    </lineage>
</organism>
<dbReference type="InterPro" id="IPR010869">
    <property type="entry name" value="DUF1501"/>
</dbReference>
<name>A0A382KBM0_9ZZZZ</name>